<dbReference type="Gene3D" id="1.20.1250.20">
    <property type="entry name" value="MFS general substrate transporter like domains"/>
    <property type="match status" value="1"/>
</dbReference>
<feature type="transmembrane region" description="Helical" evidence="6">
    <location>
        <begin position="297"/>
        <end position="320"/>
    </location>
</feature>
<feature type="transmembrane region" description="Helical" evidence="6">
    <location>
        <begin position="76"/>
        <end position="99"/>
    </location>
</feature>
<gene>
    <name evidence="7" type="ORF">ISF6_4569</name>
</gene>
<reference evidence="8" key="1">
    <citation type="submission" date="2015-07" db="EMBL/GenBank/DDBJ databases">
        <title>Discovery of a poly(ethylene terephthalate assimilation.</title>
        <authorList>
            <person name="Yoshida S."/>
            <person name="Hiraga K."/>
            <person name="Takehana T."/>
            <person name="Taniguchi I."/>
            <person name="Yamaji H."/>
            <person name="Maeda Y."/>
            <person name="Toyohara K."/>
            <person name="Miyamoto K."/>
            <person name="Kimura Y."/>
            <person name="Oda K."/>
        </authorList>
    </citation>
    <scope>NUCLEOTIDE SEQUENCE [LARGE SCALE GENOMIC DNA]</scope>
    <source>
        <strain evidence="8">NBRC 110686 / TISTR 2288 / 201-F6</strain>
    </source>
</reference>
<comment type="caution">
    <text evidence="7">The sequence shown here is derived from an EMBL/GenBank/DDBJ whole genome shotgun (WGS) entry which is preliminary data.</text>
</comment>
<evidence type="ECO:0000313" key="7">
    <source>
        <dbReference type="EMBL" id="GAP34394.1"/>
    </source>
</evidence>
<feature type="transmembrane region" description="Helical" evidence="6">
    <location>
        <begin position="34"/>
        <end position="56"/>
    </location>
</feature>
<evidence type="ECO:0000256" key="4">
    <source>
        <dbReference type="ARBA" id="ARBA00022989"/>
    </source>
</evidence>
<keyword evidence="8" id="KW-1185">Reference proteome</keyword>
<dbReference type="EMBL" id="BBYR01000007">
    <property type="protein sequence ID" value="GAP34394.1"/>
    <property type="molecule type" value="Genomic_DNA"/>
</dbReference>
<feature type="transmembrane region" description="Helical" evidence="6">
    <location>
        <begin position="143"/>
        <end position="162"/>
    </location>
</feature>
<evidence type="ECO:0000256" key="5">
    <source>
        <dbReference type="ARBA" id="ARBA00023136"/>
    </source>
</evidence>
<keyword evidence="5 6" id="KW-0472">Membrane</keyword>
<feature type="transmembrane region" description="Helical" evidence="6">
    <location>
        <begin position="174"/>
        <end position="194"/>
    </location>
</feature>
<accession>A0A0K8NVT9</accession>
<dbReference type="AlphaFoldDB" id="A0A0K8NVT9"/>
<dbReference type="InterPro" id="IPR036259">
    <property type="entry name" value="MFS_trans_sf"/>
</dbReference>
<feature type="transmembrane region" description="Helical" evidence="6">
    <location>
        <begin position="394"/>
        <end position="416"/>
    </location>
</feature>
<dbReference type="PANTHER" id="PTHR23538:SF1">
    <property type="entry name" value="44.5 KD BACTERIOCHLOROPHYLL SYNTHASE SUBUNIT"/>
    <property type="match status" value="1"/>
</dbReference>
<dbReference type="OrthoDB" id="5800821at2"/>
<comment type="similarity">
    <text evidence="2">Belongs to the PucC family.</text>
</comment>
<dbReference type="CDD" id="cd06176">
    <property type="entry name" value="MFS_BCD_PucC-like"/>
    <property type="match status" value="1"/>
</dbReference>
<evidence type="ECO:0000256" key="1">
    <source>
        <dbReference type="ARBA" id="ARBA00004141"/>
    </source>
</evidence>
<dbReference type="GO" id="GO:0016020">
    <property type="term" value="C:membrane"/>
    <property type="evidence" value="ECO:0007669"/>
    <property type="project" value="UniProtKB-SubCell"/>
</dbReference>
<proteinExistence type="inferred from homology"/>
<protein>
    <submittedName>
        <fullName evidence="7">Bacteriochlorophyll synthase, 44.5 kDa chain</fullName>
    </submittedName>
</protein>
<keyword evidence="4 6" id="KW-1133">Transmembrane helix</keyword>
<dbReference type="RefSeq" id="WP_054018524.1">
    <property type="nucleotide sequence ID" value="NZ_BBYR01000007.1"/>
</dbReference>
<dbReference type="PIRSF" id="PIRSF016565">
    <property type="entry name" value="PucC"/>
    <property type="match status" value="1"/>
</dbReference>
<feature type="transmembrane region" description="Helical" evidence="6">
    <location>
        <begin position="105"/>
        <end position="131"/>
    </location>
</feature>
<evidence type="ECO:0000256" key="2">
    <source>
        <dbReference type="ARBA" id="ARBA00008412"/>
    </source>
</evidence>
<feature type="transmembrane region" description="Helical" evidence="6">
    <location>
        <begin position="360"/>
        <end position="382"/>
    </location>
</feature>
<organism evidence="7 8">
    <name type="scientific">Piscinibacter sakaiensis</name>
    <name type="common">Ideonella sakaiensis</name>
    <dbReference type="NCBI Taxonomy" id="1547922"/>
    <lineage>
        <taxon>Bacteria</taxon>
        <taxon>Pseudomonadati</taxon>
        <taxon>Pseudomonadota</taxon>
        <taxon>Betaproteobacteria</taxon>
        <taxon>Burkholderiales</taxon>
        <taxon>Sphaerotilaceae</taxon>
        <taxon>Piscinibacter</taxon>
    </lineage>
</organism>
<comment type="subcellular location">
    <subcellularLocation>
        <location evidence="1">Membrane</location>
        <topology evidence="1">Multi-pass membrane protein</topology>
    </subcellularLocation>
</comment>
<dbReference type="SUPFAM" id="SSF103473">
    <property type="entry name" value="MFS general substrate transporter"/>
    <property type="match status" value="1"/>
</dbReference>
<dbReference type="Pfam" id="PF03209">
    <property type="entry name" value="PUCC"/>
    <property type="match status" value="1"/>
</dbReference>
<evidence type="ECO:0000313" key="8">
    <source>
        <dbReference type="Proteomes" id="UP000037660"/>
    </source>
</evidence>
<evidence type="ECO:0000256" key="6">
    <source>
        <dbReference type="SAM" id="Phobius"/>
    </source>
</evidence>
<name>A0A0K8NVT9_PISS1</name>
<dbReference type="PANTHER" id="PTHR23538">
    <property type="entry name" value="44.5 KD BACTERIOCHLOROPHYLL SYNTHASE SUBUNIT"/>
    <property type="match status" value="1"/>
</dbReference>
<reference evidence="7 8" key="2">
    <citation type="journal article" date="2016" name="Science">
        <title>A bacterium that degrades and assimilates poly(ethylene terephthalate).</title>
        <authorList>
            <person name="Yoshida S."/>
            <person name="Hiraga K."/>
            <person name="Takehana T."/>
            <person name="Taniguchi I."/>
            <person name="Yamaji H."/>
            <person name="Maeda Y."/>
            <person name="Toyohara K."/>
            <person name="Miyamoto K."/>
            <person name="Kimura Y."/>
            <person name="Oda K."/>
        </authorList>
    </citation>
    <scope>NUCLEOTIDE SEQUENCE [LARGE SCALE GENOMIC DNA]</scope>
    <source>
        <strain evidence="8">NBRC 110686 / TISTR 2288 / 201-F6</strain>
    </source>
</reference>
<evidence type="ECO:0000256" key="3">
    <source>
        <dbReference type="ARBA" id="ARBA00022692"/>
    </source>
</evidence>
<dbReference type="STRING" id="1547922.ISF6_4569"/>
<dbReference type="InterPro" id="IPR026036">
    <property type="entry name" value="PucC"/>
</dbReference>
<sequence>MTAGFGWGAIARLGLVQAAIGAIVVLTTSTLNRLMVVELALPALVPGLLVGLHYAVQLMRPRVGHGCDQRVRRTPWIVGGMAVLAAGGSLAALATAWMATQRGPGLALAVLAFVLIGLGVAAAGTSLLVLLAERVAAPRRAGAATLVWLMMIAGFAVTAGLAGRALEPYSPLRLVQVCTGVSLAAFCVALLALWRLEDGTPLPEAGARPPPQPFRQALAGVWADAEARRFTVFVFASMLAFSAQDLILEPFAGAVFGYGPGETTRLSGLQHGGVLTGMLLAAFAGRRHFGSLRAWTAGGCLASALALGGLVAAAAVGPAWPLRPNVFLLGAANGAFSIAAIGSMMRLAGEGSDARAGVRMGVWGAAQAIAFALGGVGGAAASDLARWLLGGALAPAYGSVFAAEAVLFVVSAVLATQVAPARRDWRLAAAPSH</sequence>
<feature type="transmembrane region" description="Helical" evidence="6">
    <location>
        <begin position="326"/>
        <end position="348"/>
    </location>
</feature>
<dbReference type="InterPro" id="IPR004896">
    <property type="entry name" value="PucC-rel"/>
</dbReference>
<keyword evidence="3 6" id="KW-0812">Transmembrane</keyword>
<dbReference type="Proteomes" id="UP000037660">
    <property type="component" value="Unassembled WGS sequence"/>
</dbReference>